<sequence>MPANCLAYACGREEIPMAVERCPGWEVWCKNNEKKTALTWGYLACAVVYLATVTGGRPDKKNVFRSKETINGYGLDLLRILTGKNDGQYLSARGRIPEEGDLLICGTPADPHYVRYADGTFTGQPAAADIQFEAVVTGETLMQYTDIAGGRRNYGIRGTFR</sequence>
<gene>
    <name evidence="1" type="ORF">MSL71_30120</name>
</gene>
<dbReference type="RefSeq" id="WP_180141799.1">
    <property type="nucleotide sequence ID" value="NZ_CAADHO010000005.1"/>
</dbReference>
<proteinExistence type="predicted"/>
<keyword evidence="2" id="KW-1185">Reference proteome</keyword>
<organism evidence="1 2">
    <name type="scientific">Desulfoluna butyratoxydans</name>
    <dbReference type="NCBI Taxonomy" id="231438"/>
    <lineage>
        <taxon>Bacteria</taxon>
        <taxon>Pseudomonadati</taxon>
        <taxon>Thermodesulfobacteriota</taxon>
        <taxon>Desulfobacteria</taxon>
        <taxon>Desulfobacterales</taxon>
        <taxon>Desulfolunaceae</taxon>
        <taxon>Desulfoluna</taxon>
    </lineage>
</organism>
<dbReference type="EMBL" id="CAADHO010000005">
    <property type="protein sequence ID" value="VFQ45355.1"/>
    <property type="molecule type" value="Genomic_DNA"/>
</dbReference>
<name>A0A4U8YMR9_9BACT</name>
<protein>
    <submittedName>
        <fullName evidence="1">Uncharacterized protein</fullName>
    </submittedName>
</protein>
<dbReference type="Proteomes" id="UP000507962">
    <property type="component" value="Unassembled WGS sequence"/>
</dbReference>
<reference evidence="1 2" key="1">
    <citation type="submission" date="2019-03" db="EMBL/GenBank/DDBJ databases">
        <authorList>
            <person name="Nijsse B."/>
        </authorList>
    </citation>
    <scope>NUCLEOTIDE SEQUENCE [LARGE SCALE GENOMIC DNA]</scope>
    <source>
        <strain evidence="1">Desulfoluna butyratoxydans MSL71</strain>
    </source>
</reference>
<accession>A0A4U8YMR9</accession>
<dbReference type="AlphaFoldDB" id="A0A4U8YMR9"/>
<evidence type="ECO:0000313" key="1">
    <source>
        <dbReference type="EMBL" id="VFQ45355.1"/>
    </source>
</evidence>
<evidence type="ECO:0000313" key="2">
    <source>
        <dbReference type="Proteomes" id="UP000507962"/>
    </source>
</evidence>